<keyword evidence="3" id="KW-1003">Cell membrane</keyword>
<keyword evidence="12" id="KW-0732">Signal</keyword>
<evidence type="ECO:0000256" key="4">
    <source>
        <dbReference type="ARBA" id="ARBA00022692"/>
    </source>
</evidence>
<evidence type="ECO:0000256" key="9">
    <source>
        <dbReference type="ARBA" id="ARBA00042540"/>
    </source>
</evidence>
<reference evidence="13 14" key="1">
    <citation type="journal article" date="2024" name="Science">
        <title>Giant polyketide synthase enzymes in the biosynthesis of giant marine polyether toxins.</title>
        <authorList>
            <person name="Fallon T.R."/>
            <person name="Shende V.V."/>
            <person name="Wierzbicki I.H."/>
            <person name="Pendleton A.L."/>
            <person name="Watervoot N.F."/>
            <person name="Auber R.P."/>
            <person name="Gonzalez D.J."/>
            <person name="Wisecaver J.H."/>
            <person name="Moore B.S."/>
        </authorList>
    </citation>
    <scope>NUCLEOTIDE SEQUENCE [LARGE SCALE GENOMIC DNA]</scope>
    <source>
        <strain evidence="13 14">12B1</strain>
    </source>
</reference>
<evidence type="ECO:0000256" key="12">
    <source>
        <dbReference type="SAM" id="SignalP"/>
    </source>
</evidence>
<comment type="similarity">
    <text evidence="2">Belongs to the ZIP transporter (TC 2.A.5) family.</text>
</comment>
<evidence type="ECO:0000313" key="14">
    <source>
        <dbReference type="Proteomes" id="UP001515480"/>
    </source>
</evidence>
<feature type="transmembrane region" description="Helical" evidence="11">
    <location>
        <begin position="203"/>
        <end position="228"/>
    </location>
</feature>
<evidence type="ECO:0000256" key="6">
    <source>
        <dbReference type="ARBA" id="ARBA00022989"/>
    </source>
</evidence>
<dbReference type="EMBL" id="JBGBPQ010000002">
    <property type="protein sequence ID" value="KAL1528945.1"/>
    <property type="molecule type" value="Genomic_DNA"/>
</dbReference>
<proteinExistence type="inferred from homology"/>
<feature type="transmembrane region" description="Helical" evidence="11">
    <location>
        <begin position="108"/>
        <end position="133"/>
    </location>
</feature>
<feature type="transmembrane region" description="Helical" evidence="11">
    <location>
        <begin position="272"/>
        <end position="293"/>
    </location>
</feature>
<protein>
    <recommendedName>
        <fullName evidence="8">Zinc transporter ZIP11</fullName>
    </recommendedName>
    <alternativeName>
        <fullName evidence="9">Solute carrier family 39 member 11</fullName>
    </alternativeName>
    <alternativeName>
        <fullName evidence="10">Zrt- and Irt-like protein 11</fullName>
    </alternativeName>
</protein>
<feature type="transmembrane region" description="Helical" evidence="11">
    <location>
        <begin position="145"/>
        <end position="162"/>
    </location>
</feature>
<evidence type="ECO:0000256" key="1">
    <source>
        <dbReference type="ARBA" id="ARBA00004651"/>
    </source>
</evidence>
<comment type="caution">
    <text evidence="13">The sequence shown here is derived from an EMBL/GenBank/DDBJ whole genome shotgun (WGS) entry which is preliminary data.</text>
</comment>
<dbReference type="GO" id="GO:0005385">
    <property type="term" value="F:zinc ion transmembrane transporter activity"/>
    <property type="evidence" value="ECO:0007669"/>
    <property type="project" value="TreeGrafter"/>
</dbReference>
<feature type="transmembrane region" description="Helical" evidence="11">
    <location>
        <begin position="72"/>
        <end position="96"/>
    </location>
</feature>
<gene>
    <name evidence="13" type="ORF">AB1Y20_010267</name>
</gene>
<dbReference type="Proteomes" id="UP001515480">
    <property type="component" value="Unassembled WGS sequence"/>
</dbReference>
<accession>A0AB34K3W9</accession>
<comment type="subcellular location">
    <subcellularLocation>
        <location evidence="1">Cell membrane</location>
        <topology evidence="1">Multi-pass membrane protein</topology>
    </subcellularLocation>
</comment>
<keyword evidence="14" id="KW-1185">Reference proteome</keyword>
<dbReference type="PANTHER" id="PTHR11040">
    <property type="entry name" value="ZINC/IRON TRANSPORTER"/>
    <property type="match status" value="1"/>
</dbReference>
<dbReference type="Pfam" id="PF02535">
    <property type="entry name" value="Zip"/>
    <property type="match status" value="1"/>
</dbReference>
<evidence type="ECO:0000256" key="3">
    <source>
        <dbReference type="ARBA" id="ARBA00022475"/>
    </source>
</evidence>
<keyword evidence="4 11" id="KW-0812">Transmembrane</keyword>
<evidence type="ECO:0000256" key="10">
    <source>
        <dbReference type="ARBA" id="ARBA00042973"/>
    </source>
</evidence>
<evidence type="ECO:0000313" key="13">
    <source>
        <dbReference type="EMBL" id="KAL1528945.1"/>
    </source>
</evidence>
<dbReference type="GO" id="GO:0005886">
    <property type="term" value="C:plasma membrane"/>
    <property type="evidence" value="ECO:0007669"/>
    <property type="project" value="UniProtKB-SubCell"/>
</dbReference>
<dbReference type="PANTHER" id="PTHR11040:SF211">
    <property type="entry name" value="ZINC TRANSPORTER ZIP11"/>
    <property type="match status" value="1"/>
</dbReference>
<feature type="transmembrane region" description="Helical" evidence="11">
    <location>
        <begin position="299"/>
        <end position="319"/>
    </location>
</feature>
<evidence type="ECO:0000256" key="8">
    <source>
        <dbReference type="ARBA" id="ARBA00040593"/>
    </source>
</evidence>
<organism evidence="13 14">
    <name type="scientific">Prymnesium parvum</name>
    <name type="common">Toxic golden alga</name>
    <dbReference type="NCBI Taxonomy" id="97485"/>
    <lineage>
        <taxon>Eukaryota</taxon>
        <taxon>Haptista</taxon>
        <taxon>Haptophyta</taxon>
        <taxon>Prymnesiophyceae</taxon>
        <taxon>Prymnesiales</taxon>
        <taxon>Prymnesiaceae</taxon>
        <taxon>Prymnesium</taxon>
    </lineage>
</organism>
<sequence>MAPLCLLLLASLPQLSANGRVSPRGPTPPALRHCSVLDHAAARLRGGACLTEPPRLASEPPLSERMRTWHPVLLGLLGTCFGWFMTALGAATVVVHHLGLPDAVYRRVLDFMLGVSGGVMTAASYWSLLAPALEFAAAQGWGDRVWLPVALGFLSGGLLLQASEKLLEAMHGSLEELDLYKGVAAGGGAAADPATRKQQFRRLMLLIIAITIHNFPEGMAVGVAFGAIRGSPGATLGRAITLAVGIGIQNFPEGMAVSMPLMREGVSPLSSFWYGQLSGMVEPIGGVLGAAFVHYCRPMLPFTMSLAAGAMIYVVCDSLVPEMQAHGNKALAMQGLMFGFVIMMVLDVALG</sequence>
<feature type="transmembrane region" description="Helical" evidence="11">
    <location>
        <begin position="331"/>
        <end position="350"/>
    </location>
</feature>
<feature type="chain" id="PRO_5044274129" description="Zinc transporter ZIP11" evidence="12">
    <location>
        <begin position="18"/>
        <end position="351"/>
    </location>
</feature>
<name>A0AB34K3W9_PRYPA</name>
<dbReference type="InterPro" id="IPR003689">
    <property type="entry name" value="ZIP"/>
</dbReference>
<evidence type="ECO:0000256" key="7">
    <source>
        <dbReference type="ARBA" id="ARBA00023136"/>
    </source>
</evidence>
<feature type="signal peptide" evidence="12">
    <location>
        <begin position="1"/>
        <end position="17"/>
    </location>
</feature>
<evidence type="ECO:0000256" key="11">
    <source>
        <dbReference type="SAM" id="Phobius"/>
    </source>
</evidence>
<dbReference type="AlphaFoldDB" id="A0AB34K3W9"/>
<keyword evidence="7 11" id="KW-0472">Membrane</keyword>
<evidence type="ECO:0000256" key="2">
    <source>
        <dbReference type="ARBA" id="ARBA00006939"/>
    </source>
</evidence>
<evidence type="ECO:0000256" key="5">
    <source>
        <dbReference type="ARBA" id="ARBA00022833"/>
    </source>
</evidence>
<keyword evidence="6 11" id="KW-1133">Transmembrane helix</keyword>
<keyword evidence="5" id="KW-0862">Zinc</keyword>